<keyword evidence="1" id="KW-0472">Membrane</keyword>
<dbReference type="RefSeq" id="WP_217945602.1">
    <property type="nucleotide sequence ID" value="NZ_JAHTGR010000019.1"/>
</dbReference>
<dbReference type="InterPro" id="IPR030802">
    <property type="entry name" value="Permease_MalE"/>
</dbReference>
<name>A0AA41HGJ1_9BURK</name>
<dbReference type="EMBL" id="JAHTGR010000019">
    <property type="protein sequence ID" value="MBV6324692.1"/>
    <property type="molecule type" value="Genomic_DNA"/>
</dbReference>
<evidence type="ECO:0000313" key="5">
    <source>
        <dbReference type="Proteomes" id="UP001162889"/>
    </source>
</evidence>
<dbReference type="Proteomes" id="UP001155901">
    <property type="component" value="Unassembled WGS sequence"/>
</dbReference>
<evidence type="ECO:0000313" key="3">
    <source>
        <dbReference type="EMBL" id="MCP2009862.1"/>
    </source>
</evidence>
<feature type="transmembrane region" description="Helical" evidence="1">
    <location>
        <begin position="357"/>
        <end position="375"/>
    </location>
</feature>
<dbReference type="Proteomes" id="UP001162889">
    <property type="component" value="Unassembled WGS sequence"/>
</dbReference>
<keyword evidence="1" id="KW-1003">Cell membrane</keyword>
<evidence type="ECO:0000313" key="4">
    <source>
        <dbReference type="Proteomes" id="UP001155901"/>
    </source>
</evidence>
<evidence type="ECO:0000256" key="1">
    <source>
        <dbReference type="RuleBase" id="RU362044"/>
    </source>
</evidence>
<comment type="caution">
    <text evidence="2">The sequence shown here is derived from an EMBL/GenBank/DDBJ whole genome shotgun (WGS) entry which is preliminary data.</text>
</comment>
<keyword evidence="5" id="KW-1185">Reference proteome</keyword>
<reference evidence="3" key="2">
    <citation type="submission" date="2022-03" db="EMBL/GenBank/DDBJ databases">
        <title>Genome Encyclopedia of Bacteria and Archaea VI: Functional Genomics of Type Strains.</title>
        <authorList>
            <person name="Whitman W."/>
        </authorList>
    </citation>
    <scope>NUCLEOTIDE SEQUENCE</scope>
    <source>
        <strain evidence="3">HSC-15S17</strain>
    </source>
</reference>
<feature type="transmembrane region" description="Helical" evidence="1">
    <location>
        <begin position="267"/>
        <end position="297"/>
    </location>
</feature>
<evidence type="ECO:0000313" key="2">
    <source>
        <dbReference type="EMBL" id="MBV6324692.1"/>
    </source>
</evidence>
<comment type="caution">
    <text evidence="1">Lacks conserved residue(s) required for the propagation of feature annotation.</text>
</comment>
<organism evidence="2 4">
    <name type="scientific">Duganella violaceipulchra</name>
    <dbReference type="NCBI Taxonomy" id="2849652"/>
    <lineage>
        <taxon>Bacteria</taxon>
        <taxon>Pseudomonadati</taxon>
        <taxon>Pseudomonadota</taxon>
        <taxon>Betaproteobacteria</taxon>
        <taxon>Burkholderiales</taxon>
        <taxon>Oxalobacteraceae</taxon>
        <taxon>Telluria group</taxon>
        <taxon>Duganella</taxon>
    </lineage>
</organism>
<comment type="similarity">
    <text evidence="1">Belongs to the MlaE permease family.</text>
</comment>
<dbReference type="NCBIfam" id="TIGR00056">
    <property type="entry name" value="MlaE family lipid ABC transporter permease subunit"/>
    <property type="match status" value="1"/>
</dbReference>
<keyword evidence="1" id="KW-0997">Cell inner membrane</keyword>
<dbReference type="GO" id="GO:0005548">
    <property type="term" value="F:phospholipid transporter activity"/>
    <property type="evidence" value="ECO:0007669"/>
    <property type="project" value="TreeGrafter"/>
</dbReference>
<dbReference type="InterPro" id="IPR003453">
    <property type="entry name" value="ABC_MlaE_roteobac"/>
</dbReference>
<gene>
    <name evidence="2" type="ORF">KVP70_27580</name>
    <name evidence="3" type="ORF">L1274_003594</name>
</gene>
<dbReference type="PANTHER" id="PTHR30188">
    <property type="entry name" value="ABC TRANSPORTER PERMEASE PROTEIN-RELATED"/>
    <property type="match status" value="1"/>
</dbReference>
<keyword evidence="1" id="KW-0812">Transmembrane</keyword>
<sequence length="380" mass="40517">MIRVPANPVQAASPRSPPTIVVSGEGERHTLSGSLVIGTLTTARNSLKSWSQRGASCTLDVAGITRLDTPGALFLSALRDLGVVLTGVRPEHQTLFDLIDSLDLKPLPAVAPVPRWRQLVTALGKSAHDTRHEALSLITFVGRVASWIFHAVLHPTSLRPASISRHVRETGIQALPIIGLMAVMIAIVIGYQGVAQLRQYGGEDLTINLVAVSVLREMGVLITSIMVAGRSGSAFTAEIGVMKTREEVDALTVMGLEPMQMLVVPRVIALVLTLSVLAFFADIMGLIGGAAIAQALLHVSPAQYLTRLPQVVSLSDLLVGLFKAPIFAFFIATIACMHGLRVSGSAESVGRETTRSVVKSIFLVLVLDAFFSILFEKLGV</sequence>
<feature type="transmembrane region" description="Helical" evidence="1">
    <location>
        <begin position="174"/>
        <end position="194"/>
    </location>
</feature>
<dbReference type="Pfam" id="PF02405">
    <property type="entry name" value="MlaE"/>
    <property type="match status" value="1"/>
</dbReference>
<comment type="subcellular location">
    <subcellularLocation>
        <location evidence="1">Cell inner membrane</location>
        <topology evidence="1">Multi-pass membrane protein</topology>
    </subcellularLocation>
</comment>
<proteinExistence type="inferred from homology"/>
<accession>A0AA41HGJ1</accession>
<keyword evidence="1" id="KW-1133">Transmembrane helix</keyword>
<dbReference type="AlphaFoldDB" id="A0AA41HGJ1"/>
<dbReference type="GO" id="GO:0043190">
    <property type="term" value="C:ATP-binding cassette (ABC) transporter complex"/>
    <property type="evidence" value="ECO:0007669"/>
    <property type="project" value="InterPro"/>
</dbReference>
<dbReference type="EMBL" id="JALJZU010000007">
    <property type="protein sequence ID" value="MCP2009862.1"/>
    <property type="molecule type" value="Genomic_DNA"/>
</dbReference>
<feature type="transmembrane region" description="Helical" evidence="1">
    <location>
        <begin position="317"/>
        <end position="336"/>
    </location>
</feature>
<dbReference type="PANTHER" id="PTHR30188:SF3">
    <property type="entry name" value="ABC TRANSPORTER PERMEASE"/>
    <property type="match status" value="1"/>
</dbReference>
<reference evidence="2" key="1">
    <citation type="submission" date="2021-07" db="EMBL/GenBank/DDBJ databases">
        <title>Characterization of violacein-producing bacteria and related species.</title>
        <authorList>
            <person name="Wilson H.S."/>
            <person name="De Leon M.E."/>
        </authorList>
    </citation>
    <scope>NUCLEOTIDE SEQUENCE</scope>
    <source>
        <strain evidence="2">HSC-15S17</strain>
    </source>
</reference>
<protein>
    <submittedName>
        <fullName evidence="2">ABC transporter permease</fullName>
    </submittedName>
    <submittedName>
        <fullName evidence="3">Phospholipid/cholesterol/gamma-HCH transport system permease protein</fullName>
    </submittedName>
</protein>